<dbReference type="AlphaFoldDB" id="A0AAV7JFY6"/>
<accession>A0AAV7JFY6</accession>
<proteinExistence type="predicted"/>
<reference evidence="1 2" key="1">
    <citation type="journal article" date="2023" name="BMC Biol.">
        <title>The compact genome of the sponge Oopsacas minuta (Hexactinellida) is lacking key metazoan core genes.</title>
        <authorList>
            <person name="Santini S."/>
            <person name="Schenkelaars Q."/>
            <person name="Jourda C."/>
            <person name="Duchesne M."/>
            <person name="Belahbib H."/>
            <person name="Rocher C."/>
            <person name="Selva M."/>
            <person name="Riesgo A."/>
            <person name="Vervoort M."/>
            <person name="Leys S.P."/>
            <person name="Kodjabachian L."/>
            <person name="Le Bivic A."/>
            <person name="Borchiellini C."/>
            <person name="Claverie J.M."/>
            <person name="Renard E."/>
        </authorList>
    </citation>
    <scope>NUCLEOTIDE SEQUENCE [LARGE SCALE GENOMIC DNA]</scope>
    <source>
        <strain evidence="1">SPO-2</strain>
    </source>
</reference>
<sequence length="149" mass="16691">MLDIESVPVNMTALTLAGGGTIKLQNQQDIDGTEKLTFFQYFENISTAIMIARFQFSFSPSFTELKSLRILITGVLKGLNSDTGFGGVLCLDSSVVSGLVYYNLTLLHLISNGFLVYCSYYMDNIRYTIVSNQRSPVIYYNILHNAEWS</sequence>
<name>A0AAV7JFY6_9METZ</name>
<dbReference type="EMBL" id="JAKMXF010000341">
    <property type="protein sequence ID" value="KAI6647586.1"/>
    <property type="molecule type" value="Genomic_DNA"/>
</dbReference>
<dbReference type="Proteomes" id="UP001165289">
    <property type="component" value="Unassembled WGS sequence"/>
</dbReference>
<protein>
    <submittedName>
        <fullName evidence="1">Uncharacterized protein</fullName>
    </submittedName>
</protein>
<organism evidence="1 2">
    <name type="scientific">Oopsacas minuta</name>
    <dbReference type="NCBI Taxonomy" id="111878"/>
    <lineage>
        <taxon>Eukaryota</taxon>
        <taxon>Metazoa</taxon>
        <taxon>Porifera</taxon>
        <taxon>Hexactinellida</taxon>
        <taxon>Hexasterophora</taxon>
        <taxon>Lyssacinosida</taxon>
        <taxon>Leucopsacidae</taxon>
        <taxon>Oopsacas</taxon>
    </lineage>
</organism>
<keyword evidence="2" id="KW-1185">Reference proteome</keyword>
<comment type="caution">
    <text evidence="1">The sequence shown here is derived from an EMBL/GenBank/DDBJ whole genome shotgun (WGS) entry which is preliminary data.</text>
</comment>
<evidence type="ECO:0000313" key="2">
    <source>
        <dbReference type="Proteomes" id="UP001165289"/>
    </source>
</evidence>
<gene>
    <name evidence="1" type="ORF">LOD99_8763</name>
</gene>
<evidence type="ECO:0000313" key="1">
    <source>
        <dbReference type="EMBL" id="KAI6647586.1"/>
    </source>
</evidence>